<dbReference type="Pfam" id="PF00561">
    <property type="entry name" value="Abhydrolase_1"/>
    <property type="match status" value="1"/>
</dbReference>
<protein>
    <submittedName>
        <fullName evidence="4">Alpha/beta hydrolase</fullName>
    </submittedName>
</protein>
<dbReference type="FunFam" id="3.40.50.1820:FF:000205">
    <property type="entry name" value="Non-haem bromoperoxidase BPO-A2"/>
    <property type="match status" value="1"/>
</dbReference>
<dbReference type="InterPro" id="IPR029058">
    <property type="entry name" value="AB_hydrolase_fold"/>
</dbReference>
<comment type="caution">
    <text evidence="4">The sequence shown here is derived from an EMBL/GenBank/DDBJ whole genome shotgun (WGS) entry which is preliminary data.</text>
</comment>
<name>A0A2P5SXU1_9GAMM</name>
<dbReference type="InterPro" id="IPR000073">
    <property type="entry name" value="AB_hydrolase_1"/>
</dbReference>
<evidence type="ECO:0000259" key="3">
    <source>
        <dbReference type="Pfam" id="PF00561"/>
    </source>
</evidence>
<evidence type="ECO:0000313" key="5">
    <source>
        <dbReference type="Proteomes" id="UP000296034"/>
    </source>
</evidence>
<dbReference type="RefSeq" id="WP_136131762.1">
    <property type="nucleotide sequence ID" value="NZ_PDKS01000003.1"/>
</dbReference>
<reference evidence="4 5" key="1">
    <citation type="journal article" date="2018" name="Genome Biol. Evol.">
        <title>Cladogenesis and Genomic Streamlining in Extracellular Endosymbionts of Tropical Stink Bugs.</title>
        <authorList>
            <person name="Otero-Bravo A."/>
            <person name="Goffredi S."/>
            <person name="Sabree Z.L."/>
        </authorList>
    </citation>
    <scope>NUCLEOTIDE SEQUENCE [LARGE SCALE GENOMIC DNA]</scope>
    <source>
        <strain evidence="4 5">SoET</strain>
    </source>
</reference>
<proteinExistence type="inferred from homology"/>
<dbReference type="InterPro" id="IPR050266">
    <property type="entry name" value="AB_hydrolase_sf"/>
</dbReference>
<evidence type="ECO:0000313" key="4">
    <source>
        <dbReference type="EMBL" id="PPI87145.1"/>
    </source>
</evidence>
<organism evidence="4 5">
    <name type="scientific">Candidatus Pantoea edessiphila</name>
    <dbReference type="NCBI Taxonomy" id="2044610"/>
    <lineage>
        <taxon>Bacteria</taxon>
        <taxon>Pseudomonadati</taxon>
        <taxon>Pseudomonadota</taxon>
        <taxon>Gammaproteobacteria</taxon>
        <taxon>Enterobacterales</taxon>
        <taxon>Erwiniaceae</taxon>
        <taxon>Pantoea</taxon>
    </lineage>
</organism>
<gene>
    <name evidence="4" type="ORF">CRV11_02395</name>
</gene>
<dbReference type="PANTHER" id="PTHR43798">
    <property type="entry name" value="MONOACYLGLYCEROL LIPASE"/>
    <property type="match status" value="1"/>
</dbReference>
<dbReference type="SUPFAM" id="SSF53474">
    <property type="entry name" value="alpha/beta-Hydrolases"/>
    <property type="match status" value="1"/>
</dbReference>
<sequence>MSTFKSKDKFNLYYKDWGQGEDPIIFSHGWPLNADMWDYQMYFLANSGYRSIAFDRRGFGRSEQPWISYDYDTFSDDIHCLIEYLGLSKVTLVGFSMGCGDVSRYISRFGTTKVKKIILLGTITPMVSKNKDNPDGIDKSIFDTIKLELLKDRPQFIKQFIKTFYGNMFVSDGIKFQTLNISLLASLKATIDCVTSFSETNFYNDLSKINIPTLIIHGSNDQILPYQLTSEQTHKLIPNSKLKLYKNGPHGFVLTHQDHLKQDIISFLQE</sequence>
<dbReference type="PRINTS" id="PR00111">
    <property type="entry name" value="ABHYDROLASE"/>
</dbReference>
<dbReference type="InterPro" id="IPR000639">
    <property type="entry name" value="Epox_hydrolase-like"/>
</dbReference>
<evidence type="ECO:0000256" key="1">
    <source>
        <dbReference type="ARBA" id="ARBA00022801"/>
    </source>
</evidence>
<dbReference type="PRINTS" id="PR00412">
    <property type="entry name" value="EPOXHYDRLASE"/>
</dbReference>
<dbReference type="GO" id="GO:0016020">
    <property type="term" value="C:membrane"/>
    <property type="evidence" value="ECO:0007669"/>
    <property type="project" value="TreeGrafter"/>
</dbReference>
<dbReference type="EMBL" id="PDKS01000003">
    <property type="protein sequence ID" value="PPI87145.1"/>
    <property type="molecule type" value="Genomic_DNA"/>
</dbReference>
<accession>A0A2P5SXU1</accession>
<dbReference type="PANTHER" id="PTHR43798:SF31">
    <property type="entry name" value="AB HYDROLASE SUPERFAMILY PROTEIN YCLE"/>
    <property type="match status" value="1"/>
</dbReference>
<dbReference type="AlphaFoldDB" id="A0A2P5SXU1"/>
<dbReference type="GO" id="GO:0016787">
    <property type="term" value="F:hydrolase activity"/>
    <property type="evidence" value="ECO:0007669"/>
    <property type="project" value="UniProtKB-KW"/>
</dbReference>
<feature type="domain" description="AB hydrolase-1" evidence="3">
    <location>
        <begin position="23"/>
        <end position="256"/>
    </location>
</feature>
<dbReference type="Proteomes" id="UP000296034">
    <property type="component" value="Unassembled WGS sequence"/>
</dbReference>
<dbReference type="Gene3D" id="3.40.50.1820">
    <property type="entry name" value="alpha/beta hydrolase"/>
    <property type="match status" value="1"/>
</dbReference>
<comment type="similarity">
    <text evidence="2">Belongs to the AB hydrolase superfamily. Bacterial non-heme haloperoxidase / perhydrolase family.</text>
</comment>
<dbReference type="OrthoDB" id="9779853at2"/>
<evidence type="ECO:0000256" key="2">
    <source>
        <dbReference type="ARBA" id="ARBA00038128"/>
    </source>
</evidence>
<keyword evidence="1 4" id="KW-0378">Hydrolase</keyword>